<dbReference type="RefSeq" id="WP_078351352.1">
    <property type="nucleotide sequence ID" value="NZ_MBTF01000038.1"/>
</dbReference>
<dbReference type="GO" id="GO:0019288">
    <property type="term" value="P:isopentenyl diphosphate biosynthetic process, methylerythritol 4-phosphate pathway"/>
    <property type="evidence" value="ECO:0007669"/>
    <property type="project" value="UniProtKB-UniRule"/>
</dbReference>
<dbReference type="InterPro" id="IPR013750">
    <property type="entry name" value="GHMP_kinase_C_dom"/>
</dbReference>
<comment type="function">
    <text evidence="9">Catalyzes the phosphorylation of the position 2 hydroxy group of 4-diphosphocytidyl-2C-methyl-D-erythritol.</text>
</comment>
<dbReference type="GO" id="GO:0016114">
    <property type="term" value="P:terpenoid biosynthetic process"/>
    <property type="evidence" value="ECO:0007669"/>
    <property type="project" value="UniProtKB-UniRule"/>
</dbReference>
<evidence type="ECO:0000256" key="3">
    <source>
        <dbReference type="ARBA" id="ARBA00017473"/>
    </source>
</evidence>
<evidence type="ECO:0000256" key="5">
    <source>
        <dbReference type="ARBA" id="ARBA00022741"/>
    </source>
</evidence>
<reference evidence="12 13" key="1">
    <citation type="submission" date="2016-07" db="EMBL/GenBank/DDBJ databases">
        <title>Genomic analysis of zinc-resistant bacterium Mucilaginibacter pedocola TBZ30.</title>
        <authorList>
            <person name="Huang J."/>
            <person name="Tang J."/>
        </authorList>
    </citation>
    <scope>NUCLEOTIDE SEQUENCE [LARGE SCALE GENOMIC DNA]</scope>
    <source>
        <strain evidence="12 13">TBZ30</strain>
    </source>
</reference>
<dbReference type="OrthoDB" id="9809438at2"/>
<dbReference type="PIRSF" id="PIRSF010376">
    <property type="entry name" value="IspE"/>
    <property type="match status" value="1"/>
</dbReference>
<proteinExistence type="inferred from homology"/>
<dbReference type="GO" id="GO:0050515">
    <property type="term" value="F:4-(cytidine 5'-diphospho)-2-C-methyl-D-erythritol kinase activity"/>
    <property type="evidence" value="ECO:0007669"/>
    <property type="project" value="UniProtKB-UniRule"/>
</dbReference>
<dbReference type="PANTHER" id="PTHR43527:SF2">
    <property type="entry name" value="4-DIPHOSPHOCYTIDYL-2-C-METHYL-D-ERYTHRITOL KINASE, CHLOROPLASTIC"/>
    <property type="match status" value="1"/>
</dbReference>
<keyword evidence="4 9" id="KW-0808">Transferase</keyword>
<dbReference type="UniPathway" id="UPA00056">
    <property type="reaction ID" value="UER00094"/>
</dbReference>
<dbReference type="EC" id="2.7.1.148" evidence="2 9"/>
<feature type="domain" description="GHMP kinase N-terminal" evidence="10">
    <location>
        <begin position="63"/>
        <end position="138"/>
    </location>
</feature>
<evidence type="ECO:0000256" key="6">
    <source>
        <dbReference type="ARBA" id="ARBA00022777"/>
    </source>
</evidence>
<dbReference type="SUPFAM" id="SSF54211">
    <property type="entry name" value="Ribosomal protein S5 domain 2-like"/>
    <property type="match status" value="1"/>
</dbReference>
<dbReference type="PANTHER" id="PTHR43527">
    <property type="entry name" value="4-DIPHOSPHOCYTIDYL-2-C-METHYL-D-ERYTHRITOL KINASE, CHLOROPLASTIC"/>
    <property type="match status" value="1"/>
</dbReference>
<comment type="caution">
    <text evidence="12">The sequence shown here is derived from an EMBL/GenBank/DDBJ whole genome shotgun (WGS) entry which is preliminary data.</text>
</comment>
<evidence type="ECO:0000313" key="12">
    <source>
        <dbReference type="EMBL" id="OOQ56941.1"/>
    </source>
</evidence>
<evidence type="ECO:0000256" key="8">
    <source>
        <dbReference type="ARBA" id="ARBA00032554"/>
    </source>
</evidence>
<dbReference type="InterPro" id="IPR014721">
    <property type="entry name" value="Ribsml_uS5_D2-typ_fold_subgr"/>
</dbReference>
<evidence type="ECO:0000259" key="10">
    <source>
        <dbReference type="Pfam" id="PF00288"/>
    </source>
</evidence>
<comment type="pathway">
    <text evidence="9">Isoprenoid biosynthesis; isopentenyl diphosphate biosynthesis via DXP pathway; isopentenyl diphosphate from 1-deoxy-D-xylulose 5-phosphate: step 3/6.</text>
</comment>
<organism evidence="12 13">
    <name type="scientific">Mucilaginibacter pedocola</name>
    <dbReference type="NCBI Taxonomy" id="1792845"/>
    <lineage>
        <taxon>Bacteria</taxon>
        <taxon>Pseudomonadati</taxon>
        <taxon>Bacteroidota</taxon>
        <taxon>Sphingobacteriia</taxon>
        <taxon>Sphingobacteriales</taxon>
        <taxon>Sphingobacteriaceae</taxon>
        <taxon>Mucilaginibacter</taxon>
    </lineage>
</organism>
<accession>A0A1S9P7L3</accession>
<evidence type="ECO:0000256" key="7">
    <source>
        <dbReference type="ARBA" id="ARBA00022840"/>
    </source>
</evidence>
<dbReference type="Gene3D" id="3.30.230.10">
    <property type="match status" value="1"/>
</dbReference>
<evidence type="ECO:0000256" key="9">
    <source>
        <dbReference type="HAMAP-Rule" id="MF_00061"/>
    </source>
</evidence>
<dbReference type="NCBIfam" id="TIGR00154">
    <property type="entry name" value="ispE"/>
    <property type="match status" value="1"/>
</dbReference>
<keyword evidence="7 9" id="KW-0067">ATP-binding</keyword>
<protein>
    <recommendedName>
        <fullName evidence="3 9">4-diphosphocytidyl-2-C-methyl-D-erythritol kinase</fullName>
        <shortName evidence="9">CMK</shortName>
        <ecNumber evidence="2 9">2.7.1.148</ecNumber>
    </recommendedName>
    <alternativeName>
        <fullName evidence="8 9">4-(cytidine-5'-diphospho)-2-C-methyl-D-erythritol kinase</fullName>
    </alternativeName>
</protein>
<dbReference type="Proteomes" id="UP000189739">
    <property type="component" value="Unassembled WGS sequence"/>
</dbReference>
<feature type="active site" evidence="9">
    <location>
        <position position="8"/>
    </location>
</feature>
<dbReference type="InterPro" id="IPR036554">
    <property type="entry name" value="GHMP_kinase_C_sf"/>
</dbReference>
<sequence>MIVFPNAKINIGLNITERRPDGYHNLETVFYPIKINDVLEVIESDVLSFQSSGLDIPGDDADNLCIKGYHLLKKDFPKLPAVKIHLHKNIPIGAGLGGGSSDAAFFIKMMNEKFGLGLSDDAMEDYARVLGADCAFFIRNQPVFAFEKGDEFESLKLSLEGYSVVLVMPDAHVSTAEAYRGVKPTPVKESLYDLVQAPVADWKRYIRNDFETHIFAAHPVIRGVKATFYEQGALYASMSGSGASVFGIFETMPDLSALEEYCQVFYNV</sequence>
<evidence type="ECO:0000256" key="1">
    <source>
        <dbReference type="ARBA" id="ARBA00009684"/>
    </source>
</evidence>
<comment type="catalytic activity">
    <reaction evidence="9">
        <text>4-CDP-2-C-methyl-D-erythritol + ATP = 4-CDP-2-C-methyl-D-erythritol 2-phosphate + ADP + H(+)</text>
        <dbReference type="Rhea" id="RHEA:18437"/>
        <dbReference type="ChEBI" id="CHEBI:15378"/>
        <dbReference type="ChEBI" id="CHEBI:30616"/>
        <dbReference type="ChEBI" id="CHEBI:57823"/>
        <dbReference type="ChEBI" id="CHEBI:57919"/>
        <dbReference type="ChEBI" id="CHEBI:456216"/>
        <dbReference type="EC" id="2.7.1.148"/>
    </reaction>
</comment>
<keyword evidence="6 9" id="KW-0418">Kinase</keyword>
<evidence type="ECO:0000313" key="13">
    <source>
        <dbReference type="Proteomes" id="UP000189739"/>
    </source>
</evidence>
<feature type="domain" description="GHMP kinase C-terminal" evidence="11">
    <location>
        <begin position="202"/>
        <end position="263"/>
    </location>
</feature>
<dbReference type="SUPFAM" id="SSF55060">
    <property type="entry name" value="GHMP Kinase, C-terminal domain"/>
    <property type="match status" value="1"/>
</dbReference>
<keyword evidence="5 9" id="KW-0547">Nucleotide-binding</keyword>
<dbReference type="STRING" id="1792845.BC343_18155"/>
<comment type="similarity">
    <text evidence="1 9">Belongs to the GHMP kinase family. IspE subfamily.</text>
</comment>
<dbReference type="Pfam" id="PF08544">
    <property type="entry name" value="GHMP_kinases_C"/>
    <property type="match status" value="1"/>
</dbReference>
<dbReference type="EMBL" id="MBTF01000038">
    <property type="protein sequence ID" value="OOQ56941.1"/>
    <property type="molecule type" value="Genomic_DNA"/>
</dbReference>
<name>A0A1S9P7L3_9SPHI</name>
<evidence type="ECO:0000256" key="2">
    <source>
        <dbReference type="ARBA" id="ARBA00012052"/>
    </source>
</evidence>
<dbReference type="InterPro" id="IPR006204">
    <property type="entry name" value="GHMP_kinase_N_dom"/>
</dbReference>
<evidence type="ECO:0000259" key="11">
    <source>
        <dbReference type="Pfam" id="PF08544"/>
    </source>
</evidence>
<dbReference type="HAMAP" id="MF_00061">
    <property type="entry name" value="IspE"/>
    <property type="match status" value="1"/>
</dbReference>
<dbReference type="Gene3D" id="3.30.70.890">
    <property type="entry name" value="GHMP kinase, C-terminal domain"/>
    <property type="match status" value="1"/>
</dbReference>
<feature type="binding site" evidence="9">
    <location>
        <begin position="91"/>
        <end position="101"/>
    </location>
    <ligand>
        <name>ATP</name>
        <dbReference type="ChEBI" id="CHEBI:30616"/>
    </ligand>
</feature>
<keyword evidence="9" id="KW-0414">Isoprene biosynthesis</keyword>
<dbReference type="InterPro" id="IPR004424">
    <property type="entry name" value="IspE"/>
</dbReference>
<dbReference type="Pfam" id="PF00288">
    <property type="entry name" value="GHMP_kinases_N"/>
    <property type="match status" value="1"/>
</dbReference>
<feature type="active site" evidence="9">
    <location>
        <position position="133"/>
    </location>
</feature>
<dbReference type="InterPro" id="IPR020568">
    <property type="entry name" value="Ribosomal_Su5_D2-typ_SF"/>
</dbReference>
<evidence type="ECO:0000256" key="4">
    <source>
        <dbReference type="ARBA" id="ARBA00022679"/>
    </source>
</evidence>
<gene>
    <name evidence="9" type="primary">ispE</name>
    <name evidence="12" type="ORF">BC343_18155</name>
</gene>
<dbReference type="GO" id="GO:0005524">
    <property type="term" value="F:ATP binding"/>
    <property type="evidence" value="ECO:0007669"/>
    <property type="project" value="UniProtKB-UniRule"/>
</dbReference>
<keyword evidence="13" id="KW-1185">Reference proteome</keyword>
<dbReference type="AlphaFoldDB" id="A0A1S9P7L3"/>